<dbReference type="Proteomes" id="UP001500967">
    <property type="component" value="Unassembled WGS sequence"/>
</dbReference>
<feature type="domain" description="Oxidoreductase molybdopterin-binding" evidence="3">
    <location>
        <begin position="286"/>
        <end position="415"/>
    </location>
</feature>
<protein>
    <submittedName>
        <fullName evidence="4">Molybdopterin-dependent oxidoreductase</fullName>
    </submittedName>
</protein>
<keyword evidence="2" id="KW-1133">Transmembrane helix</keyword>
<evidence type="ECO:0000313" key="4">
    <source>
        <dbReference type="EMBL" id="GAA0236214.1"/>
    </source>
</evidence>
<dbReference type="RefSeq" id="WP_344648662.1">
    <property type="nucleotide sequence ID" value="NZ_BAAAGX010000008.1"/>
</dbReference>
<keyword evidence="5" id="KW-1185">Reference proteome</keyword>
<comment type="caution">
    <text evidence="4">The sequence shown here is derived from an EMBL/GenBank/DDBJ whole genome shotgun (WGS) entry which is preliminary data.</text>
</comment>
<dbReference type="InterPro" id="IPR000572">
    <property type="entry name" value="OxRdtase_Mopterin-bd_dom"/>
</dbReference>
<proteinExistence type="predicted"/>
<keyword evidence="2" id="KW-0472">Membrane</keyword>
<gene>
    <name evidence="4" type="ORF">GCM10009539_21910</name>
</gene>
<dbReference type="InterPro" id="IPR036374">
    <property type="entry name" value="OxRdtase_Mopterin-bd_sf"/>
</dbReference>
<name>A0ABN0U271_9ACTN</name>
<feature type="transmembrane region" description="Helical" evidence="2">
    <location>
        <begin position="86"/>
        <end position="111"/>
    </location>
</feature>
<dbReference type="PANTHER" id="PTHR43032">
    <property type="entry name" value="PROTEIN-METHIONINE-SULFOXIDE REDUCTASE"/>
    <property type="match status" value="1"/>
</dbReference>
<evidence type="ECO:0000259" key="3">
    <source>
        <dbReference type="Pfam" id="PF00174"/>
    </source>
</evidence>
<dbReference type="SUPFAM" id="SSF56524">
    <property type="entry name" value="Oxidoreductase molybdopterin-binding domain"/>
    <property type="match status" value="1"/>
</dbReference>
<organism evidence="4 5">
    <name type="scientific">Cryptosporangium japonicum</name>
    <dbReference type="NCBI Taxonomy" id="80872"/>
    <lineage>
        <taxon>Bacteria</taxon>
        <taxon>Bacillati</taxon>
        <taxon>Actinomycetota</taxon>
        <taxon>Actinomycetes</taxon>
        <taxon>Cryptosporangiales</taxon>
        <taxon>Cryptosporangiaceae</taxon>
        <taxon>Cryptosporangium</taxon>
    </lineage>
</organism>
<evidence type="ECO:0000313" key="5">
    <source>
        <dbReference type="Proteomes" id="UP001500967"/>
    </source>
</evidence>
<feature type="transmembrane region" description="Helical" evidence="2">
    <location>
        <begin position="44"/>
        <end position="66"/>
    </location>
</feature>
<evidence type="ECO:0000256" key="2">
    <source>
        <dbReference type="SAM" id="Phobius"/>
    </source>
</evidence>
<sequence length="419" mass="44276">MSTQRRAPLWRRPFPEPPAGLRRGPFAPGAIRPAGRSAALSARLGLWLGAAFGICLVTGLISHGIQHPPSWFLWPTRPVSLYRVTQGLHVATGLATVPLLLAKLWAVYPTLFRWPPARDAADLLARCALLVLVAGAVFELVSGVLNTARQYAVMGFGFPAAHYWTAWITTGALVIHIGAQAAVVRRVLRESRRRTSGPPDDSAADRTAENPGRAGNDAPADPVTTRRAVLATVAAAAGAVTLATVGQTVRPLSGLSVLAPRRPGLGPQGLPVNRSAAGAGVLATATRDDYRLVVAGTRTLRLGLDALAALPQHTADLPIACVEGWSASARWTGVRLRDLLAEAGVAPGADVRIESLQRSGAYRAATLPAAFAQDPLTLLALRLNGGTLHLDHGYPCRLIAPNRPGVLQTKWVAWIGAHR</sequence>
<keyword evidence="2" id="KW-0812">Transmembrane</keyword>
<reference evidence="4 5" key="1">
    <citation type="journal article" date="2019" name="Int. J. Syst. Evol. Microbiol.">
        <title>The Global Catalogue of Microorganisms (GCM) 10K type strain sequencing project: providing services to taxonomists for standard genome sequencing and annotation.</title>
        <authorList>
            <consortium name="The Broad Institute Genomics Platform"/>
            <consortium name="The Broad Institute Genome Sequencing Center for Infectious Disease"/>
            <person name="Wu L."/>
            <person name="Ma J."/>
        </authorList>
    </citation>
    <scope>NUCLEOTIDE SEQUENCE [LARGE SCALE GENOMIC DNA]</scope>
    <source>
        <strain evidence="4 5">JCM 10425</strain>
    </source>
</reference>
<feature type="transmembrane region" description="Helical" evidence="2">
    <location>
        <begin position="164"/>
        <end position="184"/>
    </location>
</feature>
<dbReference type="CDD" id="cd00321">
    <property type="entry name" value="SO_family_Moco"/>
    <property type="match status" value="1"/>
</dbReference>
<feature type="region of interest" description="Disordered" evidence="1">
    <location>
        <begin position="190"/>
        <end position="221"/>
    </location>
</feature>
<accession>A0ABN0U271</accession>
<evidence type="ECO:0000256" key="1">
    <source>
        <dbReference type="SAM" id="MobiDB-lite"/>
    </source>
</evidence>
<dbReference type="EMBL" id="BAAAGX010000008">
    <property type="protein sequence ID" value="GAA0236214.1"/>
    <property type="molecule type" value="Genomic_DNA"/>
</dbReference>
<dbReference type="Pfam" id="PF00174">
    <property type="entry name" value="Oxidored_molyb"/>
    <property type="match status" value="1"/>
</dbReference>
<dbReference type="PANTHER" id="PTHR43032:SF2">
    <property type="entry name" value="BLL0505 PROTEIN"/>
    <property type="match status" value="1"/>
</dbReference>
<dbReference type="Gene3D" id="3.90.420.10">
    <property type="entry name" value="Oxidoreductase, molybdopterin-binding domain"/>
    <property type="match status" value="1"/>
</dbReference>
<feature type="transmembrane region" description="Helical" evidence="2">
    <location>
        <begin position="123"/>
        <end position="144"/>
    </location>
</feature>